<evidence type="ECO:0000313" key="10">
    <source>
        <dbReference type="EMBL" id="KAG8180667.1"/>
    </source>
</evidence>
<evidence type="ECO:0000256" key="4">
    <source>
        <dbReference type="ARBA" id="ARBA00022771"/>
    </source>
</evidence>
<dbReference type="GO" id="GO:0010468">
    <property type="term" value="P:regulation of gene expression"/>
    <property type="evidence" value="ECO:0007669"/>
    <property type="project" value="TreeGrafter"/>
</dbReference>
<dbReference type="PROSITE" id="PS50157">
    <property type="entry name" value="ZINC_FINGER_C2H2_2"/>
    <property type="match status" value="4"/>
</dbReference>
<feature type="region of interest" description="Disordered" evidence="8">
    <location>
        <begin position="871"/>
        <end position="904"/>
    </location>
</feature>
<feature type="compositionally biased region" description="Polar residues" evidence="8">
    <location>
        <begin position="871"/>
        <end position="889"/>
    </location>
</feature>
<keyword evidence="6" id="KW-0539">Nucleus</keyword>
<feature type="compositionally biased region" description="Polar residues" evidence="8">
    <location>
        <begin position="1101"/>
        <end position="1118"/>
    </location>
</feature>
<dbReference type="GO" id="GO:0008270">
    <property type="term" value="F:zinc ion binding"/>
    <property type="evidence" value="ECO:0007669"/>
    <property type="project" value="UniProtKB-KW"/>
</dbReference>
<sequence>MLGIDEFMLRKVPTNKITNNNGLKNHNIRGINIFLEPIVTLNHSDERGKTACSKNIRQSTHSHLQHHHLNNSSQMLAHFKKAYNKFFRRNEYEDCDFTKTHEELKGNEESTDNDDQSIQHSDTAIMNSSDRTNTMSVAAEFSDESEKMHEVTEFERNFMNEQEVENIPSSTVDSVISNIFSSFDPLKHLDKNQLKGTENNDTPREERNDTGNCRVPKIKIINQSTVVTVDGTPINVSCKLNKKVKSSKNMIRTSQIESSVGTMVQNDGHHLTASYAQSKDIPSTANKQVKELASCSRNPFMDCMVCEKSFENVSDLKLHLQNHYYYDSSASTALESPPTDSTLAIFQSTNSETLSVPQTTVQSQTQKLPNDTVETSTTGNIKTSVSQSSLSHTPSLQENGAPSTGNITTSVSHVTKSQTPYFQKNDTLITSNNNDFSPTAEDLARILVPLQHVPENIFSSDTVLPHGNVSNVFPEEIEPYSLNMDTPNIGTFPFIDYDDSLYLKNTERGSIFSSDTEPPHVNESNVFPEEIETDYLNMDTPKTVSRSKNATSKKENVKSIKKHAFDYGRSLSNIVRGNILRKNNRSDNSIKSVKLSKNIIRTTQIKPSAAFDNEQLTEMPSSSMDPNLECMLCGESLENKYDLKVHLQNHYYSSNTSTALNSPPPSISFVESRNSGHKSTASKGTPLDLWQTRVHSQSNGSRFTASNARSDFSRVQSQTHGHITPSSAMSGAQTRVRSKIHDHPMTIVEAQSSNHPGTTTKEPRTCLVCRKTFVNNGTFVAHLQAHMSSNFNSETPYTVRVTPKAFVVKVIQRTYERVNGRRREAITITEQKVPIKIVPSEEQEPALDSILSFSVASEVPMKEALNQAKSQAVSEMTAPNTARKTASNQAKKKAPNKIREAASNKVSETIAKQVKVTVSNEARKTSLSSIPNDSVGPTTHTSNNVISQSFADAVKAQSLPAIKNAYPIRRSPRYSSNPFSSYCMEGYSSKSSFSKNNRNEFIDASTSTVHPFHRTESNKCSKRLATTSTNAIPTTSTTVNRNREISKDSTPSTSVSPNNKKRNNCDVDTTSKKPNIKYGEYNRTTSSVAVPSTRGKDTNCEDSNMRPSSNSVPSTSGKDTIHNDESNASTSSAAISSTSNAINNSSAIMYPNSSSEPYRNRYIHIPSPRLDRQPRNLALPGQFGRYRCINCGKSYNSMDDFNAHSMLHHEEYAKCDSCETRYISRVRPEWYHGQKLCPKCSDVPRDFQPKRSMRESSLRHIPEEENRNKLVCSYCGRKFVHLRPFKKHMNQHLR</sequence>
<feature type="compositionally biased region" description="Low complexity" evidence="8">
    <location>
        <begin position="1025"/>
        <end position="1038"/>
    </location>
</feature>
<feature type="domain" description="C2H2-type" evidence="9">
    <location>
        <begin position="1270"/>
        <end position="1294"/>
    </location>
</feature>
<feature type="compositionally biased region" description="Low complexity" evidence="8">
    <location>
        <begin position="356"/>
        <end position="366"/>
    </location>
</feature>
<evidence type="ECO:0000256" key="6">
    <source>
        <dbReference type="ARBA" id="ARBA00023242"/>
    </source>
</evidence>
<reference evidence="10 11" key="1">
    <citation type="journal article" date="2022" name="Nat. Ecol. Evol.">
        <title>A masculinizing supergene underlies an exaggerated male reproductive morph in a spider.</title>
        <authorList>
            <person name="Hendrickx F."/>
            <person name="De Corte Z."/>
            <person name="Sonet G."/>
            <person name="Van Belleghem S.M."/>
            <person name="Kostlbacher S."/>
            <person name="Vangestel C."/>
        </authorList>
    </citation>
    <scope>NUCLEOTIDE SEQUENCE [LARGE SCALE GENOMIC DNA]</scope>
    <source>
        <strain evidence="10">W744_W776</strain>
    </source>
</reference>
<feature type="region of interest" description="Disordered" evidence="8">
    <location>
        <begin position="1012"/>
        <end position="1132"/>
    </location>
</feature>
<comment type="caution">
    <text evidence="10">The sequence shown here is derived from an EMBL/GenBank/DDBJ whole genome shotgun (WGS) entry which is preliminary data.</text>
</comment>
<evidence type="ECO:0000256" key="8">
    <source>
        <dbReference type="SAM" id="MobiDB-lite"/>
    </source>
</evidence>
<feature type="domain" description="C2H2-type" evidence="9">
    <location>
        <begin position="1186"/>
        <end position="1213"/>
    </location>
</feature>
<dbReference type="PANTHER" id="PTHR16515">
    <property type="entry name" value="PR DOMAIN ZINC FINGER PROTEIN"/>
    <property type="match status" value="1"/>
</dbReference>
<dbReference type="SMART" id="SM00355">
    <property type="entry name" value="ZnF_C2H2"/>
    <property type="match status" value="5"/>
</dbReference>
<dbReference type="PANTHER" id="PTHR16515:SF49">
    <property type="entry name" value="GASTRULA ZINC FINGER PROTEIN XLCGF49.1-LIKE-RELATED"/>
    <property type="match status" value="1"/>
</dbReference>
<evidence type="ECO:0000256" key="1">
    <source>
        <dbReference type="ARBA" id="ARBA00004123"/>
    </source>
</evidence>
<name>A0AAV6U8K0_9ARAC</name>
<evidence type="ECO:0000313" key="11">
    <source>
        <dbReference type="Proteomes" id="UP000827092"/>
    </source>
</evidence>
<proteinExistence type="predicted"/>
<organism evidence="10 11">
    <name type="scientific">Oedothorax gibbosus</name>
    <dbReference type="NCBI Taxonomy" id="931172"/>
    <lineage>
        <taxon>Eukaryota</taxon>
        <taxon>Metazoa</taxon>
        <taxon>Ecdysozoa</taxon>
        <taxon>Arthropoda</taxon>
        <taxon>Chelicerata</taxon>
        <taxon>Arachnida</taxon>
        <taxon>Araneae</taxon>
        <taxon>Araneomorphae</taxon>
        <taxon>Entelegynae</taxon>
        <taxon>Araneoidea</taxon>
        <taxon>Linyphiidae</taxon>
        <taxon>Erigoninae</taxon>
        <taxon>Oedothorax</taxon>
    </lineage>
</organism>
<accession>A0AAV6U8K0</accession>
<feature type="region of interest" description="Disordered" evidence="8">
    <location>
        <begin position="191"/>
        <end position="211"/>
    </location>
</feature>
<evidence type="ECO:0000259" key="9">
    <source>
        <dbReference type="PROSITE" id="PS50157"/>
    </source>
</evidence>
<dbReference type="EMBL" id="JAFNEN010000557">
    <property type="protein sequence ID" value="KAG8180667.1"/>
    <property type="molecule type" value="Genomic_DNA"/>
</dbReference>
<feature type="compositionally biased region" description="Polar residues" evidence="8">
    <location>
        <begin position="367"/>
        <end position="415"/>
    </location>
</feature>
<feature type="domain" description="C2H2-type" evidence="9">
    <location>
        <begin position="301"/>
        <end position="323"/>
    </location>
</feature>
<dbReference type="SUPFAM" id="SSF57667">
    <property type="entry name" value="beta-beta-alpha zinc fingers"/>
    <property type="match status" value="1"/>
</dbReference>
<keyword evidence="3" id="KW-0677">Repeat</keyword>
<dbReference type="Pfam" id="PF00096">
    <property type="entry name" value="zf-C2H2"/>
    <property type="match status" value="1"/>
</dbReference>
<dbReference type="Proteomes" id="UP000827092">
    <property type="component" value="Unassembled WGS sequence"/>
</dbReference>
<dbReference type="GO" id="GO:0005634">
    <property type="term" value="C:nucleus"/>
    <property type="evidence" value="ECO:0007669"/>
    <property type="project" value="UniProtKB-SubCell"/>
</dbReference>
<keyword evidence="5" id="KW-0862">Zinc</keyword>
<comment type="subcellular location">
    <subcellularLocation>
        <location evidence="1">Nucleus</location>
    </subcellularLocation>
</comment>
<evidence type="ECO:0000256" key="2">
    <source>
        <dbReference type="ARBA" id="ARBA00022723"/>
    </source>
</evidence>
<feature type="region of interest" description="Disordered" evidence="8">
    <location>
        <begin position="356"/>
        <end position="415"/>
    </location>
</feature>
<dbReference type="PROSITE" id="PS00028">
    <property type="entry name" value="ZINC_FINGER_C2H2_1"/>
    <property type="match status" value="5"/>
</dbReference>
<feature type="compositionally biased region" description="Polar residues" evidence="8">
    <location>
        <begin position="1048"/>
        <end position="1058"/>
    </location>
</feature>
<evidence type="ECO:0000256" key="3">
    <source>
        <dbReference type="ARBA" id="ARBA00022737"/>
    </source>
</evidence>
<keyword evidence="11" id="KW-1185">Reference proteome</keyword>
<keyword evidence="4 7" id="KW-0863">Zinc-finger</keyword>
<feature type="region of interest" description="Disordered" evidence="8">
    <location>
        <begin position="656"/>
        <end position="686"/>
    </location>
</feature>
<evidence type="ECO:0000256" key="7">
    <source>
        <dbReference type="PROSITE-ProRule" id="PRU00042"/>
    </source>
</evidence>
<dbReference type="InterPro" id="IPR013087">
    <property type="entry name" value="Znf_C2H2_type"/>
</dbReference>
<dbReference type="InterPro" id="IPR050331">
    <property type="entry name" value="Zinc_finger"/>
</dbReference>
<dbReference type="InterPro" id="IPR036236">
    <property type="entry name" value="Znf_C2H2_sf"/>
</dbReference>
<gene>
    <name evidence="10" type="ORF">JTE90_020893</name>
</gene>
<feature type="compositionally biased region" description="Polar residues" evidence="8">
    <location>
        <begin position="669"/>
        <end position="683"/>
    </location>
</feature>
<feature type="domain" description="C2H2-type" evidence="9">
    <location>
        <begin position="628"/>
        <end position="650"/>
    </location>
</feature>
<keyword evidence="2" id="KW-0479">Metal-binding</keyword>
<evidence type="ECO:0000256" key="5">
    <source>
        <dbReference type="ARBA" id="ARBA00022833"/>
    </source>
</evidence>
<protein>
    <recommendedName>
        <fullName evidence="9">C2H2-type domain-containing protein</fullName>
    </recommendedName>
</protein>